<dbReference type="OrthoDB" id="9809127at2"/>
<proteinExistence type="inferred from homology"/>
<feature type="binding site" evidence="15">
    <location>
        <position position="41"/>
    </location>
    <ligand>
        <name>Mg(2+)</name>
        <dbReference type="ChEBI" id="CHEBI:18420"/>
        <label>2</label>
    </ligand>
</feature>
<feature type="transmembrane region" description="Helical" evidence="16">
    <location>
        <begin position="435"/>
        <end position="455"/>
    </location>
</feature>
<evidence type="ECO:0000256" key="3">
    <source>
        <dbReference type="ARBA" id="ARBA00022448"/>
    </source>
</evidence>
<feature type="transmembrane region" description="Helical" evidence="16">
    <location>
        <begin position="325"/>
        <end position="349"/>
    </location>
</feature>
<evidence type="ECO:0000256" key="12">
    <source>
        <dbReference type="ARBA" id="ARBA00023136"/>
    </source>
</evidence>
<dbReference type="Proteomes" id="UP000293852">
    <property type="component" value="Unassembled WGS sequence"/>
</dbReference>
<keyword evidence="19" id="KW-1185">Reference proteome</keyword>
<keyword evidence="10" id="KW-0406">Ion transport</keyword>
<feature type="binding site" evidence="14">
    <location>
        <begin position="27"/>
        <end position="34"/>
    </location>
    <ligand>
        <name>GTP</name>
        <dbReference type="ChEBI" id="CHEBI:37565"/>
        <label>1</label>
    </ligand>
</feature>
<dbReference type="PANTHER" id="PTHR43185">
    <property type="entry name" value="FERROUS IRON TRANSPORT PROTEIN B"/>
    <property type="match status" value="1"/>
</dbReference>
<dbReference type="Gene3D" id="3.40.50.300">
    <property type="entry name" value="P-loop containing nucleotide triphosphate hydrolases"/>
    <property type="match status" value="1"/>
</dbReference>
<keyword evidence="12 16" id="KW-0472">Membrane</keyword>
<dbReference type="InterPro" id="IPR027417">
    <property type="entry name" value="P-loop_NTPase"/>
</dbReference>
<gene>
    <name evidence="18" type="ORF">EV386_0368</name>
</gene>
<dbReference type="NCBIfam" id="TIGR00437">
    <property type="entry name" value="feoB"/>
    <property type="match status" value="1"/>
</dbReference>
<dbReference type="SUPFAM" id="SSF52540">
    <property type="entry name" value="P-loop containing nucleoside triphosphate hydrolases"/>
    <property type="match status" value="1"/>
</dbReference>
<dbReference type="Pfam" id="PF07664">
    <property type="entry name" value="FeoB_C"/>
    <property type="match status" value="1"/>
</dbReference>
<evidence type="ECO:0000256" key="11">
    <source>
        <dbReference type="ARBA" id="ARBA00023134"/>
    </source>
</evidence>
<dbReference type="GO" id="GO:0005886">
    <property type="term" value="C:plasma membrane"/>
    <property type="evidence" value="ECO:0007669"/>
    <property type="project" value="UniProtKB-SubCell"/>
</dbReference>
<feature type="binding site" evidence="14">
    <location>
        <begin position="52"/>
        <end position="56"/>
    </location>
    <ligand>
        <name>GTP</name>
        <dbReference type="ChEBI" id="CHEBI:37565"/>
        <label>1</label>
    </ligand>
</feature>
<dbReference type="InterPro" id="IPR011640">
    <property type="entry name" value="Fe2_transport_prot_B_C"/>
</dbReference>
<feature type="transmembrane region" description="Helical" evidence="16">
    <location>
        <begin position="488"/>
        <end position="513"/>
    </location>
</feature>
<evidence type="ECO:0000256" key="16">
    <source>
        <dbReference type="RuleBase" id="RU362098"/>
    </source>
</evidence>
<accession>A0A4Q7LY78</accession>
<evidence type="ECO:0000256" key="14">
    <source>
        <dbReference type="PIRSR" id="PIRSR603373-1"/>
    </source>
</evidence>
<dbReference type="InterPro" id="IPR030389">
    <property type="entry name" value="G_FEOB_dom"/>
</dbReference>
<keyword evidence="3 16" id="KW-0813">Transport</keyword>
<feature type="transmembrane region" description="Helical" evidence="16">
    <location>
        <begin position="403"/>
        <end position="429"/>
    </location>
</feature>
<evidence type="ECO:0000256" key="7">
    <source>
        <dbReference type="ARBA" id="ARBA00022741"/>
    </source>
</evidence>
<keyword evidence="4" id="KW-1003">Cell membrane</keyword>
<dbReference type="Pfam" id="PF07670">
    <property type="entry name" value="Gate"/>
    <property type="match status" value="2"/>
</dbReference>
<dbReference type="GO" id="GO:0005525">
    <property type="term" value="F:GTP binding"/>
    <property type="evidence" value="ECO:0007669"/>
    <property type="project" value="UniProtKB-KW"/>
</dbReference>
<dbReference type="InterPro" id="IPR003373">
    <property type="entry name" value="Fe2_transport_prot-B"/>
</dbReference>
<keyword evidence="5 16" id="KW-0410">Iron transport</keyword>
<dbReference type="InterPro" id="IPR011642">
    <property type="entry name" value="Gate_dom"/>
</dbReference>
<protein>
    <recommendedName>
        <fullName evidence="13 16">Ferrous iron transport protein B</fullName>
    </recommendedName>
</protein>
<keyword evidence="7 14" id="KW-0547">Nucleotide-binding</keyword>
<dbReference type="RefSeq" id="WP_130411794.1">
    <property type="nucleotide sequence ID" value="NZ_SGWX01000001.1"/>
</dbReference>
<sequence length="666" mass="68754">MSCHSPSGAVTLEAPVGKSLVTVALVGNPNVGKSTLFNALTGARQAVMNAPGTTVELQTGTWRSLSKATDAKVALIDLPGTYSLVAHSPDEQITADALAGAGSLPVPDVALVLLDATALARSLAVLKQVIDSGATVVAAVCMLDVASGRQVRPDLSALALAAGVRVVGIDPRSGKGLSELTRVVAEAIDGDTCPCCASDSCEPDCDCCAADRGAQAGPDDLDAVLDAEIARFDWVERVLAAAHPSHAQQRAVRTLSDRVDRVLLHPAAGIPVFLAVMWAVFQLTTVVAAPLIDGVSGFFDGPVADWLGGWLPGPAWVHGLAVDGVLAGVGTVLSFVPLLALIFVAIGVLEDSGYLARAAFVADRALRTIGLDGRAMVPLVVGFGCNVPAMTATRTMPDARRRLLTGLLVPFTSCPARLVVFVLVAGVFFPDNAGTVVFAMYVLSALLVVLGGLALRSTLFRDLKQGRALAIALPAYQRPRLRVLVMSAWTRVVSFVKSAGGIIAGTLVVVWILTAIPVTGGHQVADVPIHDSAYGRLADGIAPVLAPAGLDDWHISAALTTGFVAKEVVVGALAQSYAVDEPEEGAPAGALGAHLRDTLEASSGGHGVAAALAFMVFVLAYTPCLATVGEQKRVFGAKWTFSAVAVQLAVAWALAALVFQVGRLIW</sequence>
<evidence type="ECO:0000256" key="1">
    <source>
        <dbReference type="ARBA" id="ARBA00003926"/>
    </source>
</evidence>
<evidence type="ECO:0000256" key="9">
    <source>
        <dbReference type="ARBA" id="ARBA00023004"/>
    </source>
</evidence>
<evidence type="ECO:0000259" key="17">
    <source>
        <dbReference type="PROSITE" id="PS51711"/>
    </source>
</evidence>
<feature type="binding site" evidence="14">
    <location>
        <begin position="77"/>
        <end position="80"/>
    </location>
    <ligand>
        <name>GTP</name>
        <dbReference type="ChEBI" id="CHEBI:37565"/>
        <label>1</label>
    </ligand>
</feature>
<reference evidence="18 19" key="1">
    <citation type="submission" date="2019-02" db="EMBL/GenBank/DDBJ databases">
        <title>Sequencing the genomes of 1000 actinobacteria strains.</title>
        <authorList>
            <person name="Klenk H.-P."/>
        </authorList>
    </citation>
    <scope>NUCLEOTIDE SEQUENCE [LARGE SCALE GENOMIC DNA]</scope>
    <source>
        <strain evidence="18 19">DSM 16932</strain>
    </source>
</reference>
<feature type="binding site" evidence="15">
    <location>
        <position position="39"/>
    </location>
    <ligand>
        <name>Mg(2+)</name>
        <dbReference type="ChEBI" id="CHEBI:18420"/>
        <label>2</label>
    </ligand>
</feature>
<feature type="binding site" evidence="15">
    <location>
        <position position="42"/>
    </location>
    <ligand>
        <name>Mg(2+)</name>
        <dbReference type="ChEBI" id="CHEBI:18420"/>
        <label>2</label>
    </ligand>
</feature>
<evidence type="ECO:0000256" key="2">
    <source>
        <dbReference type="ARBA" id="ARBA00004651"/>
    </source>
</evidence>
<keyword evidence="8 16" id="KW-1133">Transmembrane helix</keyword>
<organism evidence="18 19">
    <name type="scientific">Xylanimonas ulmi</name>
    <dbReference type="NCBI Taxonomy" id="228973"/>
    <lineage>
        <taxon>Bacteria</taxon>
        <taxon>Bacillati</taxon>
        <taxon>Actinomycetota</taxon>
        <taxon>Actinomycetes</taxon>
        <taxon>Micrococcales</taxon>
        <taxon>Promicromonosporaceae</taxon>
        <taxon>Xylanimonas</taxon>
    </lineage>
</organism>
<feature type="binding site" evidence="15">
    <location>
        <position position="38"/>
    </location>
    <ligand>
        <name>Mg(2+)</name>
        <dbReference type="ChEBI" id="CHEBI:18420"/>
        <label>2</label>
    </ligand>
</feature>
<evidence type="ECO:0000256" key="15">
    <source>
        <dbReference type="PIRSR" id="PIRSR603373-2"/>
    </source>
</evidence>
<dbReference type="GO" id="GO:0015093">
    <property type="term" value="F:ferrous iron transmembrane transporter activity"/>
    <property type="evidence" value="ECO:0007669"/>
    <property type="project" value="UniProtKB-UniRule"/>
</dbReference>
<evidence type="ECO:0000256" key="13">
    <source>
        <dbReference type="NCBIfam" id="TIGR00437"/>
    </source>
</evidence>
<evidence type="ECO:0000313" key="18">
    <source>
        <dbReference type="EMBL" id="RZS60125.1"/>
    </source>
</evidence>
<evidence type="ECO:0000256" key="5">
    <source>
        <dbReference type="ARBA" id="ARBA00022496"/>
    </source>
</evidence>
<feature type="transmembrane region" description="Helical" evidence="16">
    <location>
        <begin position="608"/>
        <end position="628"/>
    </location>
</feature>
<dbReference type="PANTHER" id="PTHR43185:SF1">
    <property type="entry name" value="FE(2+) TRANSPORTER FEOB"/>
    <property type="match status" value="1"/>
</dbReference>
<dbReference type="Pfam" id="PF02421">
    <property type="entry name" value="FeoB_N"/>
    <property type="match status" value="1"/>
</dbReference>
<feature type="transmembrane region" description="Helical" evidence="16">
    <location>
        <begin position="262"/>
        <end position="281"/>
    </location>
</feature>
<comment type="function">
    <text evidence="1 16">Probable transporter of a GTP-driven Fe(2+) uptake system.</text>
</comment>
<evidence type="ECO:0000313" key="19">
    <source>
        <dbReference type="Proteomes" id="UP000293852"/>
    </source>
</evidence>
<feature type="domain" description="FeoB-type G" evidence="17">
    <location>
        <begin position="20"/>
        <end position="190"/>
    </location>
</feature>
<keyword evidence="15" id="KW-0479">Metal-binding</keyword>
<name>A0A4Q7LY78_9MICO</name>
<feature type="transmembrane region" description="Helical" evidence="16">
    <location>
        <begin position="640"/>
        <end position="661"/>
    </location>
</feature>
<comment type="caution">
    <text evidence="16">Lacks conserved residue(s) required for the propagation of feature annotation.</text>
</comment>
<comment type="subcellular location">
    <subcellularLocation>
        <location evidence="16">Cell inner membrane</location>
        <topology evidence="16">Multi-pass membrane protein</topology>
    </subcellularLocation>
    <subcellularLocation>
        <location evidence="2">Cell membrane</location>
        <topology evidence="2">Multi-pass membrane protein</topology>
    </subcellularLocation>
</comment>
<dbReference type="GO" id="GO:0046872">
    <property type="term" value="F:metal ion binding"/>
    <property type="evidence" value="ECO:0007669"/>
    <property type="project" value="UniProtKB-KW"/>
</dbReference>
<dbReference type="AlphaFoldDB" id="A0A4Q7LY78"/>
<dbReference type="PROSITE" id="PS51711">
    <property type="entry name" value="G_FEOB"/>
    <property type="match status" value="1"/>
</dbReference>
<comment type="similarity">
    <text evidence="16">Belongs to the TRAFAC class TrmE-Era-EngA-EngB-Septin-like GTPase superfamily. FeoB GTPase (TC 9.A.8) family.</text>
</comment>
<keyword evidence="15" id="KW-0460">Magnesium</keyword>
<evidence type="ECO:0000256" key="8">
    <source>
        <dbReference type="ARBA" id="ARBA00022989"/>
    </source>
</evidence>
<evidence type="ECO:0000256" key="10">
    <source>
        <dbReference type="ARBA" id="ARBA00023065"/>
    </source>
</evidence>
<evidence type="ECO:0000256" key="4">
    <source>
        <dbReference type="ARBA" id="ARBA00022475"/>
    </source>
</evidence>
<keyword evidence="11 14" id="KW-0342">GTP-binding</keyword>
<keyword evidence="9 16" id="KW-0408">Iron</keyword>
<dbReference type="EMBL" id="SGWX01000001">
    <property type="protein sequence ID" value="RZS60125.1"/>
    <property type="molecule type" value="Genomic_DNA"/>
</dbReference>
<dbReference type="InterPro" id="IPR050860">
    <property type="entry name" value="FeoB_GTPase"/>
</dbReference>
<evidence type="ECO:0000256" key="6">
    <source>
        <dbReference type="ARBA" id="ARBA00022692"/>
    </source>
</evidence>
<comment type="caution">
    <text evidence="18">The sequence shown here is derived from an EMBL/GenBank/DDBJ whole genome shotgun (WGS) entry which is preliminary data.</text>
</comment>
<keyword evidence="6 16" id="KW-0812">Transmembrane</keyword>